<sequence length="133" mass="14993">MTERTRTRREPLPNLRGEDETEIQLLTQLIESGAWMLSPLRPPTCVIGRIPPEEVTDGGPKYCVSLYSMGNGGVKGLDSGPKHGLTRKEALSKLLFQVETELGRMMITDKREKREREEVRDREERRAGGSGNN</sequence>
<evidence type="ECO:0000313" key="2">
    <source>
        <dbReference type="EMBL" id="QRD04788.1"/>
    </source>
</evidence>
<dbReference type="EMBL" id="CP069039">
    <property type="protein sequence ID" value="QRD04788.1"/>
    <property type="molecule type" value="Genomic_DNA"/>
</dbReference>
<keyword evidence="3" id="KW-1185">Reference proteome</keyword>
<dbReference type="RefSeq" id="XP_001800984.1">
    <property type="nucleotide sequence ID" value="XM_001800932.1"/>
</dbReference>
<dbReference type="OrthoDB" id="3692424at2759"/>
<accession>A0A7U2I8I9</accession>
<name>A0A7U2I8I9_PHANO</name>
<feature type="region of interest" description="Disordered" evidence="1">
    <location>
        <begin position="108"/>
        <end position="133"/>
    </location>
</feature>
<dbReference type="AlphaFoldDB" id="A0A7U2I8I9"/>
<dbReference type="KEGG" id="pno:SNOG_10722"/>
<evidence type="ECO:0000256" key="1">
    <source>
        <dbReference type="SAM" id="MobiDB-lite"/>
    </source>
</evidence>
<dbReference type="Proteomes" id="UP000663193">
    <property type="component" value="Chromosome 17"/>
</dbReference>
<gene>
    <name evidence="2" type="ORF">JI435_107220</name>
</gene>
<dbReference type="OMA" id="MEIGRMM"/>
<evidence type="ECO:0000313" key="3">
    <source>
        <dbReference type="Proteomes" id="UP000663193"/>
    </source>
</evidence>
<dbReference type="VEuPathDB" id="FungiDB:JI435_107220"/>
<organism evidence="2 3">
    <name type="scientific">Phaeosphaeria nodorum (strain SN15 / ATCC MYA-4574 / FGSC 10173)</name>
    <name type="common">Glume blotch fungus</name>
    <name type="synonym">Parastagonospora nodorum</name>
    <dbReference type="NCBI Taxonomy" id="321614"/>
    <lineage>
        <taxon>Eukaryota</taxon>
        <taxon>Fungi</taxon>
        <taxon>Dikarya</taxon>
        <taxon>Ascomycota</taxon>
        <taxon>Pezizomycotina</taxon>
        <taxon>Dothideomycetes</taxon>
        <taxon>Pleosporomycetidae</taxon>
        <taxon>Pleosporales</taxon>
        <taxon>Pleosporineae</taxon>
        <taxon>Phaeosphaeriaceae</taxon>
        <taxon>Parastagonospora</taxon>
    </lineage>
</organism>
<reference evidence="3" key="1">
    <citation type="journal article" date="2021" name="BMC Genomics">
        <title>Chromosome-level genome assembly and manually-curated proteome of model necrotroph Parastagonospora nodorum Sn15 reveals a genome-wide trove of candidate effector homologs, and redundancy of virulence-related functions within an accessory chromosome.</title>
        <authorList>
            <person name="Bertazzoni S."/>
            <person name="Jones D.A.B."/>
            <person name="Phan H.T."/>
            <person name="Tan K.-C."/>
            <person name="Hane J.K."/>
        </authorList>
    </citation>
    <scope>NUCLEOTIDE SEQUENCE [LARGE SCALE GENOMIC DNA]</scope>
    <source>
        <strain evidence="3">SN15 / ATCC MYA-4574 / FGSC 10173)</strain>
    </source>
</reference>
<protein>
    <submittedName>
        <fullName evidence="2">Uncharacterized protein</fullName>
    </submittedName>
</protein>
<feature type="compositionally biased region" description="Basic and acidic residues" evidence="1">
    <location>
        <begin position="108"/>
        <end position="127"/>
    </location>
</feature>
<proteinExistence type="predicted"/>